<name>A0ACC8X9N8_9FIRM</name>
<reference evidence="1" key="1">
    <citation type="submission" date="2016-08" db="EMBL/GenBank/DDBJ databases">
        <authorList>
            <person name="Ngugi D.K."/>
            <person name="Miyake S."/>
            <person name="Stingl U."/>
        </authorList>
    </citation>
    <scope>NUCLEOTIDE SEQUENCE</scope>
    <source>
        <strain evidence="1">SCG-B11WGA-EpuloA1</strain>
    </source>
</reference>
<accession>A0ACC8X9N8</accession>
<gene>
    <name evidence="1" type="ORF">AN396_09940</name>
</gene>
<organism evidence="1 2">
    <name type="scientific">Candidatus Epulonipiscium fishelsonii</name>
    <dbReference type="NCBI Taxonomy" id="77094"/>
    <lineage>
        <taxon>Bacteria</taxon>
        <taxon>Bacillati</taxon>
        <taxon>Bacillota</taxon>
        <taxon>Clostridia</taxon>
        <taxon>Lachnospirales</taxon>
        <taxon>Lachnospiraceae</taxon>
        <taxon>Candidatus Epulonipiscium</taxon>
    </lineage>
</organism>
<evidence type="ECO:0000313" key="2">
    <source>
        <dbReference type="Proteomes" id="UP000188605"/>
    </source>
</evidence>
<dbReference type="EMBL" id="LJDB01000078">
    <property type="protein sequence ID" value="ONI38796.1"/>
    <property type="molecule type" value="Genomic_DNA"/>
</dbReference>
<proteinExistence type="predicted"/>
<sequence>MIKTIADMSDMLESEVIDALKYWCEKKVIEFDILSDKSFVVGLNFEDPSIQSPIEILDTKKEADTFNYTQTEFIENSKDTKLIQLCRLTENCLGRTLSWKDQQIIFGLYDNTKLPIEVIEYLLEHCMQKNISNIVSIERMGIDWAEKNIINLDMAKEYVTSKDYFTILNALGMRGVSLTSTHKEFINKWLDVYNLSMEIILEGCKRTVAQINSPTLKYLDKILTEWHKQQIKNIEDIEKLDKKHEQNQKLKFQPKNELKIPAKSKKHFEIPSHNWNFDVINALEKKYNEETEW</sequence>
<comment type="caution">
    <text evidence="1">The sequence shown here is derived from an EMBL/GenBank/DDBJ whole genome shotgun (WGS) entry which is preliminary data.</text>
</comment>
<keyword evidence="2" id="KW-1185">Reference proteome</keyword>
<evidence type="ECO:0000313" key="1">
    <source>
        <dbReference type="EMBL" id="ONI38796.1"/>
    </source>
</evidence>
<protein>
    <submittedName>
        <fullName evidence="1">Uncharacterized protein</fullName>
    </submittedName>
</protein>
<dbReference type="Proteomes" id="UP000188605">
    <property type="component" value="Unassembled WGS sequence"/>
</dbReference>